<evidence type="ECO:0000256" key="8">
    <source>
        <dbReference type="ARBA" id="ARBA00046258"/>
    </source>
</evidence>
<dbReference type="Ensembl" id="ENSNBRT00000007150.1">
    <property type="protein sequence ID" value="ENSNBRP00000006951.1"/>
    <property type="gene ID" value="ENSNBRG00000005429.1"/>
</dbReference>
<dbReference type="PANTHER" id="PTHR11633:SF2">
    <property type="entry name" value="PLATELET-DERIVED GROWTH FACTOR SUBUNIT B"/>
    <property type="match status" value="1"/>
</dbReference>
<reference evidence="13" key="2">
    <citation type="submission" date="2025-09" db="UniProtKB">
        <authorList>
            <consortium name="Ensembl"/>
        </authorList>
    </citation>
    <scope>IDENTIFICATION</scope>
</reference>
<evidence type="ECO:0000256" key="2">
    <source>
        <dbReference type="ARBA" id="ARBA00018117"/>
    </source>
</evidence>
<evidence type="ECO:0000313" key="14">
    <source>
        <dbReference type="Proteomes" id="UP000261580"/>
    </source>
</evidence>
<dbReference type="SUPFAM" id="SSF57501">
    <property type="entry name" value="Cystine-knot cytokines"/>
    <property type="match status" value="1"/>
</dbReference>
<evidence type="ECO:0000256" key="7">
    <source>
        <dbReference type="ARBA" id="ARBA00032702"/>
    </source>
</evidence>
<dbReference type="PROSITE" id="PS00249">
    <property type="entry name" value="PDGF_1"/>
    <property type="match status" value="1"/>
</dbReference>
<keyword evidence="3 10" id="KW-0339">Growth factor</keyword>
<feature type="signal peptide" evidence="11">
    <location>
        <begin position="1"/>
        <end position="22"/>
    </location>
</feature>
<dbReference type="Gene3D" id="2.10.90.10">
    <property type="entry name" value="Cystine-knot cytokines"/>
    <property type="match status" value="1"/>
</dbReference>
<dbReference type="GO" id="GO:0051781">
    <property type="term" value="P:positive regulation of cell division"/>
    <property type="evidence" value="ECO:0007669"/>
    <property type="project" value="UniProtKB-KW"/>
</dbReference>
<dbReference type="Pfam" id="PF00341">
    <property type="entry name" value="PDGF"/>
    <property type="match status" value="1"/>
</dbReference>
<dbReference type="InterPro" id="IPR029034">
    <property type="entry name" value="Cystine-knot_cytokine"/>
</dbReference>
<evidence type="ECO:0000259" key="12">
    <source>
        <dbReference type="PROSITE" id="PS50278"/>
    </source>
</evidence>
<sequence>MICLNVVFFCVFFFFFKSHKRSRTVHLKVSYISVFQEDALPAALVELVRNSPISSIEDLQMLLFSDSVGKDQSFLILLLIHDLKPDSKLPSPAQQALCKVRTEVVEVTRAMLDRSNANFLLWPPCVEVQRCSGCCNTKSLQCVPVVTHKRFLQVMKVEYINKKPTYAKAVVSVVDHVECRCQTAPRPPPHKKKSSRRQHGYLHRNQTHTMRAIIYKTKQNKKQL</sequence>
<accession>A0A3Q4GE86</accession>
<organism evidence="13 14">
    <name type="scientific">Neolamprologus brichardi</name>
    <name type="common">Fairy cichlid</name>
    <name type="synonym">Lamprologus brichardi</name>
    <dbReference type="NCBI Taxonomy" id="32507"/>
    <lineage>
        <taxon>Eukaryota</taxon>
        <taxon>Metazoa</taxon>
        <taxon>Chordata</taxon>
        <taxon>Craniata</taxon>
        <taxon>Vertebrata</taxon>
        <taxon>Euteleostomi</taxon>
        <taxon>Actinopterygii</taxon>
        <taxon>Neopterygii</taxon>
        <taxon>Teleostei</taxon>
        <taxon>Neoteleostei</taxon>
        <taxon>Acanthomorphata</taxon>
        <taxon>Ovalentaria</taxon>
        <taxon>Cichlomorphae</taxon>
        <taxon>Cichliformes</taxon>
        <taxon>Cichlidae</taxon>
        <taxon>African cichlids</taxon>
        <taxon>Pseudocrenilabrinae</taxon>
        <taxon>Lamprologini</taxon>
        <taxon>Neolamprologus</taxon>
    </lineage>
</organism>
<dbReference type="CDD" id="cd00135">
    <property type="entry name" value="PDGF"/>
    <property type="match status" value="1"/>
</dbReference>
<dbReference type="AlphaFoldDB" id="A0A3Q4GE86"/>
<dbReference type="GO" id="GO:0005615">
    <property type="term" value="C:extracellular space"/>
    <property type="evidence" value="ECO:0007669"/>
    <property type="project" value="TreeGrafter"/>
</dbReference>
<evidence type="ECO:0000256" key="11">
    <source>
        <dbReference type="SAM" id="SignalP"/>
    </source>
</evidence>
<dbReference type="FunFam" id="2.10.90.10:FF:000041">
    <property type="entry name" value="Platelet-derived growth factor beta polypeptide b"/>
    <property type="match status" value="1"/>
</dbReference>
<dbReference type="GO" id="GO:0070374">
    <property type="term" value="P:positive regulation of ERK1 and ERK2 cascade"/>
    <property type="evidence" value="ECO:0007669"/>
    <property type="project" value="TreeGrafter"/>
</dbReference>
<dbReference type="Bgee" id="ENSNBRG00000005429">
    <property type="expression patterns" value="Expressed in blood and 7 other cell types or tissues"/>
</dbReference>
<keyword evidence="14" id="KW-1185">Reference proteome</keyword>
<evidence type="ECO:0000256" key="1">
    <source>
        <dbReference type="ARBA" id="ARBA00006686"/>
    </source>
</evidence>
<dbReference type="GO" id="GO:0048008">
    <property type="term" value="P:platelet-derived growth factor receptor signaling pathway"/>
    <property type="evidence" value="ECO:0007669"/>
    <property type="project" value="TreeGrafter"/>
</dbReference>
<dbReference type="InterPro" id="IPR000072">
    <property type="entry name" value="PDGF/VEGF_dom"/>
</dbReference>
<name>A0A3Q4GE86_NEOBR</name>
<dbReference type="PANTHER" id="PTHR11633">
    <property type="entry name" value="PLATELET-DERIVED GROWTH FACTOR"/>
    <property type="match status" value="1"/>
</dbReference>
<dbReference type="Proteomes" id="UP000261580">
    <property type="component" value="Unassembled WGS sequence"/>
</dbReference>
<evidence type="ECO:0000256" key="4">
    <source>
        <dbReference type="ARBA" id="ARBA00023246"/>
    </source>
</evidence>
<dbReference type="InterPro" id="IPR023581">
    <property type="entry name" value="PD_growth_factor_CS"/>
</dbReference>
<proteinExistence type="inferred from homology"/>
<evidence type="ECO:0000313" key="13">
    <source>
        <dbReference type="Ensembl" id="ENSNBRP00000006951.1"/>
    </source>
</evidence>
<dbReference type="GO" id="GO:0051897">
    <property type="term" value="P:positive regulation of phosphatidylinositol 3-kinase/protein kinase B signal transduction"/>
    <property type="evidence" value="ECO:0007669"/>
    <property type="project" value="TreeGrafter"/>
</dbReference>
<dbReference type="OMA" id="KHTHDKE"/>
<protein>
    <recommendedName>
        <fullName evidence="2">Platelet-derived growth factor subunit B</fullName>
    </recommendedName>
    <alternativeName>
        <fullName evidence="5">PDGF-2</fullName>
    </alternativeName>
    <alternativeName>
        <fullName evidence="6">Platelet-derived growth factor B chain</fullName>
    </alternativeName>
    <alternativeName>
        <fullName evidence="7">Platelet-derived growth factor beta polypeptide</fullName>
    </alternativeName>
</protein>
<feature type="domain" description="Platelet-derived growth factor (PDGF) family profile" evidence="12">
    <location>
        <begin position="93"/>
        <end position="186"/>
    </location>
</feature>
<dbReference type="GO" id="GO:0008284">
    <property type="term" value="P:positive regulation of cell population proliferation"/>
    <property type="evidence" value="ECO:0007669"/>
    <property type="project" value="TreeGrafter"/>
</dbReference>
<dbReference type="GO" id="GO:0008083">
    <property type="term" value="F:growth factor activity"/>
    <property type="evidence" value="ECO:0007669"/>
    <property type="project" value="UniProtKB-KW"/>
</dbReference>
<feature type="chain" id="PRO_5018547251" description="Platelet-derived growth factor subunit B" evidence="11">
    <location>
        <begin position="23"/>
        <end position="224"/>
    </location>
</feature>
<comment type="subunit">
    <text evidence="9">Antiparallel homodimer; disulfide-linked. Antiparallel heterodimer with PDGFA; disulfide-linked. The PDGFB homodimer interacts with PDGFRA and PDGFRB homodimers, and with heterodimers formed by PDGFRA and PDGFRB. The heterodimer composed of PDGFA and PDGFB interacts with PDGFRB homodimers, and with heterodimers formed by PDGFRA and PDGFRB. Interacts with XLKD1. Interacts with LRP1. Interacts with SORL1 (via the N-terminal ectodomain). Interacts with CD82; this interaction inhibits PDGFB-mediated signaling pathway.</text>
</comment>
<dbReference type="GeneTree" id="ENSGT00940000157367"/>
<dbReference type="GO" id="GO:0016020">
    <property type="term" value="C:membrane"/>
    <property type="evidence" value="ECO:0007669"/>
    <property type="project" value="InterPro"/>
</dbReference>
<dbReference type="PROSITE" id="PS50278">
    <property type="entry name" value="PDGF_2"/>
    <property type="match status" value="1"/>
</dbReference>
<dbReference type="SMART" id="SM00141">
    <property type="entry name" value="PDGF"/>
    <property type="match status" value="1"/>
</dbReference>
<evidence type="ECO:0000256" key="9">
    <source>
        <dbReference type="ARBA" id="ARBA00046967"/>
    </source>
</evidence>
<comment type="similarity">
    <text evidence="1 10">Belongs to the PDGF/VEGF growth factor family.</text>
</comment>
<evidence type="ECO:0000256" key="3">
    <source>
        <dbReference type="ARBA" id="ARBA00023030"/>
    </source>
</evidence>
<evidence type="ECO:0000256" key="10">
    <source>
        <dbReference type="RuleBase" id="RU003818"/>
    </source>
</evidence>
<reference evidence="13" key="1">
    <citation type="submission" date="2025-08" db="UniProtKB">
        <authorList>
            <consortium name="Ensembl"/>
        </authorList>
    </citation>
    <scope>IDENTIFICATION</scope>
</reference>
<comment type="function">
    <text evidence="8">Growth factor that plays an essential role in the regulation of embryonic development, cell proliferation, cell migration, survival and chemotaxis. Potent mitogen for cells of mesenchymal origin. Required for normal proliferation and recruitment of pericytes and vascular smooth muscle cells in the central nervous system, skin, lung, heart and placenta. Required for normal blood vessel development, and for normal development of kidney glomeruli. Plays an important role in wound healing. Signaling is modulated by the formation of heterodimers with PDGFA.</text>
</comment>
<evidence type="ECO:0000256" key="5">
    <source>
        <dbReference type="ARBA" id="ARBA00031888"/>
    </source>
</evidence>
<evidence type="ECO:0000256" key="6">
    <source>
        <dbReference type="ARBA" id="ARBA00032481"/>
    </source>
</evidence>
<dbReference type="GO" id="GO:0030335">
    <property type="term" value="P:positive regulation of cell migration"/>
    <property type="evidence" value="ECO:0007669"/>
    <property type="project" value="TreeGrafter"/>
</dbReference>
<keyword evidence="11" id="KW-0732">Signal</keyword>
<dbReference type="GO" id="GO:0005161">
    <property type="term" value="F:platelet-derived growth factor receptor binding"/>
    <property type="evidence" value="ECO:0007669"/>
    <property type="project" value="TreeGrafter"/>
</dbReference>
<keyword evidence="4" id="KW-0497">Mitogen</keyword>